<dbReference type="InterPro" id="IPR011110">
    <property type="entry name" value="Reg_prop"/>
</dbReference>
<dbReference type="InterPro" id="IPR010559">
    <property type="entry name" value="Sig_transdc_His_kin_internal"/>
</dbReference>
<feature type="domain" description="Two component regulator three Y" evidence="4">
    <location>
        <begin position="674"/>
        <end position="723"/>
    </location>
</feature>
<sequence length="983" mass="112240">MLFRLSPLLFLMFLQLNSWGQTMPFKNFTSENHLPSNEVYQIHEDKEGFIWICTDRGVVRFDGQNFKHFSSLDGLVSNTVFNAVSDHKGRTWFFTLRNELCYHFKHKIYKHPLSQALKEKFGEHSVMPYLVVDSSGGILIAPQNGDTSDYNKYYYISPSEEKLETKYINTSFVSDTLPHKQLFLLTENKMLLVGIQHHIGHTIGLKSGNLKFTYQRKGAVVAAGERGGHGLLPLSNGKLLFFNTQRLILVDPQTEEIITSVFPDSSGTSSIIKIHEDQEENLWLSTTKGLLFYKNGKLNYPPKRLFKDYFVTSVRIASNGALWFSTYKNGVFWIPDRTIQNFFKPTSQPINSTPFIRLFQQEKKNYGITRKGIVYQLSTLPPSTISKSYSDYISDVILLENDRLLCSDGTILNGTNFALQTIDSTLYRQRMTTKSIFKDREGTLWFAKTTGLFKQDQQQLKATAVTLRTNVITTYSSGLLLLGTHDGLFSYDPRLDTAYFLGESHKALKERITSIERIANNKYIVGTLGSGLLLVNDRLVVERQFTPKNGLISSFIKNISIENDSVIWVGSNNGCNRIQFNADFSIKKVNLLTSNNALPSSSVNDVLVDANTVWIATDNGLTYIDNLNQFFSSEATVPRTYFLSAKANGQVFTPEQQQLDYYQDHLEFEFASIYFGNQKFDYSYRLLGVDENWYLTNENTVHYANLGPGEYEFQVGVALKGGVISPQVSRIKFLIKPHYTQTLGFKLMLLLLILLLIGFWLRMKLKQNRLEKLKVQAEQKALHSQIKPHFIFNAMNSILYFVEKNNKESAALYLSSFSRLLRRILENSQHDLVLLSKELEALKEYLKLEKLRMEEHNTGYQHNFELSPIPPNAFGYKIPPMLLQSLVENAILHGLATKKGDRSIHIAMNAIHENLEITIIDNGIGRAASQKINAKRIRHQPMGIKNTQLRLKTLSLIYKKEFALEIIDLEQGTKVILSIPKLL</sequence>
<dbReference type="KEGG" id="aup:AsAng_0024760"/>
<dbReference type="SUPFAM" id="SSF50998">
    <property type="entry name" value="Quinoprotein alcohol dehydrogenase-like"/>
    <property type="match status" value="1"/>
</dbReference>
<dbReference type="Proteomes" id="UP001060919">
    <property type="component" value="Chromosome"/>
</dbReference>
<dbReference type="InterPro" id="IPR011047">
    <property type="entry name" value="Quinoprotein_ADH-like_sf"/>
</dbReference>
<feature type="signal peptide" evidence="2">
    <location>
        <begin position="1"/>
        <end position="20"/>
    </location>
</feature>
<dbReference type="InterPro" id="IPR015943">
    <property type="entry name" value="WD40/YVTN_repeat-like_dom_sf"/>
</dbReference>
<dbReference type="Gene3D" id="3.30.565.10">
    <property type="entry name" value="Histidine kinase-like ATPase, C-terminal domain"/>
    <property type="match status" value="1"/>
</dbReference>
<keyword evidence="2" id="KW-0732">Signal</keyword>
<dbReference type="InterPro" id="IPR013783">
    <property type="entry name" value="Ig-like_fold"/>
</dbReference>
<proteinExistence type="predicted"/>
<dbReference type="Gene3D" id="2.130.10.10">
    <property type="entry name" value="YVTN repeat-like/Quinoprotein amine dehydrogenase"/>
    <property type="match status" value="2"/>
</dbReference>
<feature type="domain" description="Signal transduction histidine kinase internal region" evidence="3">
    <location>
        <begin position="777"/>
        <end position="855"/>
    </location>
</feature>
<dbReference type="Pfam" id="PF06580">
    <property type="entry name" value="His_kinase"/>
    <property type="match status" value="1"/>
</dbReference>
<keyword evidence="6" id="KW-1185">Reference proteome</keyword>
<dbReference type="Pfam" id="PF07495">
    <property type="entry name" value="Y_Y_Y"/>
    <property type="match status" value="1"/>
</dbReference>
<dbReference type="Pfam" id="PF07494">
    <property type="entry name" value="Reg_prop"/>
    <property type="match status" value="1"/>
</dbReference>
<evidence type="ECO:0000259" key="4">
    <source>
        <dbReference type="Pfam" id="PF07495"/>
    </source>
</evidence>
<evidence type="ECO:0000256" key="2">
    <source>
        <dbReference type="SAM" id="SignalP"/>
    </source>
</evidence>
<dbReference type="PANTHER" id="PTHR34220:SF7">
    <property type="entry name" value="SENSOR HISTIDINE KINASE YPDA"/>
    <property type="match status" value="1"/>
</dbReference>
<dbReference type="InterPro" id="IPR050640">
    <property type="entry name" value="Bact_2-comp_sensor_kinase"/>
</dbReference>
<evidence type="ECO:0000313" key="6">
    <source>
        <dbReference type="Proteomes" id="UP001060919"/>
    </source>
</evidence>
<keyword evidence="1" id="KW-0472">Membrane</keyword>
<evidence type="ECO:0000259" key="3">
    <source>
        <dbReference type="Pfam" id="PF06580"/>
    </source>
</evidence>
<dbReference type="EMBL" id="AP026867">
    <property type="protein sequence ID" value="BDS11762.1"/>
    <property type="molecule type" value="Genomic_DNA"/>
</dbReference>
<gene>
    <name evidence="5" type="ORF">AsAng_0024760</name>
</gene>
<dbReference type="InterPro" id="IPR011123">
    <property type="entry name" value="Y_Y_Y"/>
</dbReference>
<keyword evidence="5" id="KW-0418">Kinase</keyword>
<organism evidence="5 6">
    <name type="scientific">Aureispira anguillae</name>
    <dbReference type="NCBI Taxonomy" id="2864201"/>
    <lineage>
        <taxon>Bacteria</taxon>
        <taxon>Pseudomonadati</taxon>
        <taxon>Bacteroidota</taxon>
        <taxon>Saprospiria</taxon>
        <taxon>Saprospirales</taxon>
        <taxon>Saprospiraceae</taxon>
        <taxon>Aureispira</taxon>
    </lineage>
</organism>
<keyword evidence="5" id="KW-0808">Transferase</keyword>
<name>A0A915YEQ2_9BACT</name>
<keyword evidence="1" id="KW-0812">Transmembrane</keyword>
<protein>
    <submittedName>
        <fullName evidence="5">Histidine kinase</fullName>
    </submittedName>
</protein>
<evidence type="ECO:0000313" key="5">
    <source>
        <dbReference type="EMBL" id="BDS11762.1"/>
    </source>
</evidence>
<reference evidence="5" key="1">
    <citation type="submission" date="2022-09" db="EMBL/GenBank/DDBJ databases">
        <title>Aureispira anguillicida sp. nov., isolated from Leptocephalus of Japanese eel Anguilla japonica.</title>
        <authorList>
            <person name="Yuasa K."/>
            <person name="Mekata T."/>
            <person name="Ikunari K."/>
        </authorList>
    </citation>
    <scope>NUCLEOTIDE SEQUENCE</scope>
    <source>
        <strain evidence="5">EL160426</strain>
    </source>
</reference>
<dbReference type="PANTHER" id="PTHR34220">
    <property type="entry name" value="SENSOR HISTIDINE KINASE YPDA"/>
    <property type="match status" value="1"/>
</dbReference>
<evidence type="ECO:0000256" key="1">
    <source>
        <dbReference type="SAM" id="Phobius"/>
    </source>
</evidence>
<dbReference type="GO" id="GO:0000155">
    <property type="term" value="F:phosphorelay sensor kinase activity"/>
    <property type="evidence" value="ECO:0007669"/>
    <property type="project" value="InterPro"/>
</dbReference>
<dbReference type="GO" id="GO:0016020">
    <property type="term" value="C:membrane"/>
    <property type="evidence" value="ECO:0007669"/>
    <property type="project" value="InterPro"/>
</dbReference>
<dbReference type="SUPFAM" id="SSF55874">
    <property type="entry name" value="ATPase domain of HSP90 chaperone/DNA topoisomerase II/histidine kinase"/>
    <property type="match status" value="1"/>
</dbReference>
<feature type="chain" id="PRO_5037663723" evidence="2">
    <location>
        <begin position="21"/>
        <end position="983"/>
    </location>
</feature>
<keyword evidence="1" id="KW-1133">Transmembrane helix</keyword>
<dbReference type="AlphaFoldDB" id="A0A915YEQ2"/>
<dbReference type="RefSeq" id="WP_264792908.1">
    <property type="nucleotide sequence ID" value="NZ_AP026867.1"/>
</dbReference>
<feature type="transmembrane region" description="Helical" evidence="1">
    <location>
        <begin position="743"/>
        <end position="761"/>
    </location>
</feature>
<accession>A0A915YEQ2</accession>
<dbReference type="InterPro" id="IPR036890">
    <property type="entry name" value="HATPase_C_sf"/>
</dbReference>
<dbReference type="Gene3D" id="2.60.40.10">
    <property type="entry name" value="Immunoglobulins"/>
    <property type="match status" value="1"/>
</dbReference>